<evidence type="ECO:0000313" key="14">
    <source>
        <dbReference type="EMBL" id="CAI8009801.1"/>
    </source>
</evidence>
<evidence type="ECO:0000256" key="10">
    <source>
        <dbReference type="ARBA" id="ARBA00040002"/>
    </source>
</evidence>
<dbReference type="GO" id="GO:0045504">
    <property type="term" value="F:dynein heavy chain binding"/>
    <property type="evidence" value="ECO:0007669"/>
    <property type="project" value="TreeGrafter"/>
</dbReference>
<dbReference type="InterPro" id="IPR050687">
    <property type="entry name" value="Dynein_IC"/>
</dbReference>
<dbReference type="PANTHER" id="PTHR12442:SF12">
    <property type="entry name" value="DYNEIN AXONEMAL INTERMEDIATE CHAIN 4"/>
    <property type="match status" value="1"/>
</dbReference>
<evidence type="ECO:0000256" key="1">
    <source>
        <dbReference type="ARBA" id="ARBA00004611"/>
    </source>
</evidence>
<keyword evidence="5" id="KW-0282">Flagellum</keyword>
<evidence type="ECO:0000313" key="15">
    <source>
        <dbReference type="Proteomes" id="UP001174909"/>
    </source>
</evidence>
<keyword evidence="2" id="KW-0963">Cytoplasm</keyword>
<evidence type="ECO:0000256" key="13">
    <source>
        <dbReference type="SAM" id="MobiDB-lite"/>
    </source>
</evidence>
<dbReference type="InterPro" id="IPR036322">
    <property type="entry name" value="WD40_repeat_dom_sf"/>
</dbReference>
<dbReference type="InterPro" id="IPR015943">
    <property type="entry name" value="WD40/YVTN_repeat-like_dom_sf"/>
</dbReference>
<evidence type="ECO:0000256" key="2">
    <source>
        <dbReference type="ARBA" id="ARBA00022490"/>
    </source>
</evidence>
<dbReference type="AlphaFoldDB" id="A0AA35RGD3"/>
<evidence type="ECO:0000256" key="11">
    <source>
        <dbReference type="ARBA" id="ARBA00041557"/>
    </source>
</evidence>
<keyword evidence="8" id="KW-0966">Cell projection</keyword>
<keyword evidence="7" id="KW-0206">Cytoskeleton</keyword>
<dbReference type="GO" id="GO:0045503">
    <property type="term" value="F:dynein light chain binding"/>
    <property type="evidence" value="ECO:0007669"/>
    <property type="project" value="TreeGrafter"/>
</dbReference>
<dbReference type="EMBL" id="CASHTH010000992">
    <property type="protein sequence ID" value="CAI8009801.1"/>
    <property type="molecule type" value="Genomic_DNA"/>
</dbReference>
<dbReference type="Pfam" id="PF00400">
    <property type="entry name" value="WD40"/>
    <property type="match status" value="1"/>
</dbReference>
<evidence type="ECO:0000256" key="4">
    <source>
        <dbReference type="ARBA" id="ARBA00022737"/>
    </source>
</evidence>
<evidence type="ECO:0000256" key="3">
    <source>
        <dbReference type="ARBA" id="ARBA00022574"/>
    </source>
</evidence>
<dbReference type="InterPro" id="IPR001680">
    <property type="entry name" value="WD40_rpt"/>
</dbReference>
<evidence type="ECO:0000256" key="9">
    <source>
        <dbReference type="ARBA" id="ARBA00024190"/>
    </source>
</evidence>
<dbReference type="GO" id="GO:0005858">
    <property type="term" value="C:axonemal dynein complex"/>
    <property type="evidence" value="ECO:0007669"/>
    <property type="project" value="TreeGrafter"/>
</dbReference>
<feature type="compositionally biased region" description="Polar residues" evidence="13">
    <location>
        <begin position="1"/>
        <end position="14"/>
    </location>
</feature>
<name>A0AA35RGD3_GEOBA</name>
<keyword evidence="6" id="KW-0969">Cilium</keyword>
<sequence length="560" mass="61104">MAERPNTSKQTQSRPHGVLASSADMYDTYSAIEEAEKVKEPQSDASLEELTSRAASRMATGSLQSSRPTTAPPDTSTSTSTAIPGESTFVGSVFTQSGSVANHPSGRGLPIQTNMVDPTEPNDHPILKAAGLPDRLRLVETAVMMNYMQNRLALYRNLPTLIEHVPSAVESLTISRGHLDRLWVYGCPLTRGRPVTAICWNIANPDILAVGYDSSSRGEPGQGLVCCWSLKNCEFPARVFNAPSGVTSLSFSLLHPNLLAAGLCNGSVLLYDVRSTQHSSVLDSRDAVHRHCGPVWQVKWVLREKTLGEEARSEALVSTSTDGRVLQWSIRKGFESSVLMKLKRMVVPKPPMVKKQTKGGKTQAPPPQTDAIISQHAPGLGFDFSPSDSNLYLVCTEEGLIHKCSCSYNEQVLQTYKGHTGAVYRVRWSPFVSDVFVSCSADWTIKLWHHEHTSPLLTFSSTKTPIYDVVWSPFHSAMFGTVSGTGVEVWNLDINTLDPVIHHHSQTSTPTSLSFSYNSQTLLVGVASGEVGVYQLKNVPHTADEIVLLSVVEAAVKELH</sequence>
<dbReference type="GO" id="GO:0003341">
    <property type="term" value="P:cilium movement"/>
    <property type="evidence" value="ECO:0007669"/>
    <property type="project" value="TreeGrafter"/>
</dbReference>
<dbReference type="PROSITE" id="PS50294">
    <property type="entry name" value="WD_REPEATS_REGION"/>
    <property type="match status" value="1"/>
</dbReference>
<dbReference type="FunFam" id="2.130.10.10:FF:001248">
    <property type="entry name" value="WD repeat domain 78"/>
    <property type="match status" value="1"/>
</dbReference>
<gene>
    <name evidence="14" type="ORF">GBAR_LOCUS6546</name>
</gene>
<evidence type="ECO:0000256" key="7">
    <source>
        <dbReference type="ARBA" id="ARBA00023212"/>
    </source>
</evidence>
<comment type="subcellular location">
    <subcellularLocation>
        <location evidence="1">Cytoplasm</location>
        <location evidence="1">Cytoskeleton</location>
        <location evidence="1">Flagellum axoneme</location>
    </subcellularLocation>
    <subcellularLocation>
        <location evidence="9">Dynein axonemal particle</location>
    </subcellularLocation>
</comment>
<evidence type="ECO:0000256" key="12">
    <source>
        <dbReference type="PROSITE-ProRule" id="PRU00221"/>
    </source>
</evidence>
<evidence type="ECO:0000256" key="5">
    <source>
        <dbReference type="ARBA" id="ARBA00022846"/>
    </source>
</evidence>
<dbReference type="SMART" id="SM00320">
    <property type="entry name" value="WD40"/>
    <property type="match status" value="6"/>
</dbReference>
<comment type="caution">
    <text evidence="14">The sequence shown here is derived from an EMBL/GenBank/DDBJ whole genome shotgun (WGS) entry which is preliminary data.</text>
</comment>
<keyword evidence="15" id="KW-1185">Reference proteome</keyword>
<reference evidence="14" key="1">
    <citation type="submission" date="2023-03" db="EMBL/GenBank/DDBJ databases">
        <authorList>
            <person name="Steffen K."/>
            <person name="Cardenas P."/>
        </authorList>
    </citation>
    <scope>NUCLEOTIDE SEQUENCE</scope>
</reference>
<evidence type="ECO:0000256" key="6">
    <source>
        <dbReference type="ARBA" id="ARBA00023069"/>
    </source>
</evidence>
<proteinExistence type="predicted"/>
<feature type="compositionally biased region" description="Low complexity" evidence="13">
    <location>
        <begin position="65"/>
        <end position="81"/>
    </location>
</feature>
<organism evidence="14 15">
    <name type="scientific">Geodia barretti</name>
    <name type="common">Barrett's horny sponge</name>
    <dbReference type="NCBI Taxonomy" id="519541"/>
    <lineage>
        <taxon>Eukaryota</taxon>
        <taxon>Metazoa</taxon>
        <taxon>Porifera</taxon>
        <taxon>Demospongiae</taxon>
        <taxon>Heteroscleromorpha</taxon>
        <taxon>Tetractinellida</taxon>
        <taxon>Astrophorina</taxon>
        <taxon>Geodiidae</taxon>
        <taxon>Geodia</taxon>
    </lineage>
</organism>
<dbReference type="Gene3D" id="2.130.10.10">
    <property type="entry name" value="YVTN repeat-like/Quinoprotein amine dehydrogenase"/>
    <property type="match status" value="2"/>
</dbReference>
<keyword evidence="4" id="KW-0677">Repeat</keyword>
<protein>
    <recommendedName>
        <fullName evidence="10">Dynein axonemal intermediate chain 4</fullName>
    </recommendedName>
    <alternativeName>
        <fullName evidence="11">WD repeat-containing protein 78</fullName>
    </alternativeName>
</protein>
<dbReference type="PROSITE" id="PS50082">
    <property type="entry name" value="WD_REPEATS_2"/>
    <property type="match status" value="1"/>
</dbReference>
<keyword evidence="3 12" id="KW-0853">WD repeat</keyword>
<feature type="repeat" description="WD" evidence="12">
    <location>
        <begin position="416"/>
        <end position="458"/>
    </location>
</feature>
<accession>A0AA35RGD3</accession>
<dbReference type="SUPFAM" id="SSF50978">
    <property type="entry name" value="WD40 repeat-like"/>
    <property type="match status" value="1"/>
</dbReference>
<dbReference type="Proteomes" id="UP001174909">
    <property type="component" value="Unassembled WGS sequence"/>
</dbReference>
<dbReference type="GO" id="GO:0120293">
    <property type="term" value="C:dynein axonemal particle"/>
    <property type="evidence" value="ECO:0007669"/>
    <property type="project" value="UniProtKB-SubCell"/>
</dbReference>
<dbReference type="PANTHER" id="PTHR12442">
    <property type="entry name" value="DYNEIN INTERMEDIATE CHAIN"/>
    <property type="match status" value="1"/>
</dbReference>
<evidence type="ECO:0000256" key="8">
    <source>
        <dbReference type="ARBA" id="ARBA00023273"/>
    </source>
</evidence>
<feature type="region of interest" description="Disordered" evidence="13">
    <location>
        <begin position="1"/>
        <end position="83"/>
    </location>
</feature>